<organism evidence="1 2">
    <name type="scientific">Diphasiastrum complanatum</name>
    <name type="common">Issler's clubmoss</name>
    <name type="synonym">Lycopodium complanatum</name>
    <dbReference type="NCBI Taxonomy" id="34168"/>
    <lineage>
        <taxon>Eukaryota</taxon>
        <taxon>Viridiplantae</taxon>
        <taxon>Streptophyta</taxon>
        <taxon>Embryophyta</taxon>
        <taxon>Tracheophyta</taxon>
        <taxon>Lycopodiopsida</taxon>
        <taxon>Lycopodiales</taxon>
        <taxon>Lycopodiaceae</taxon>
        <taxon>Lycopodioideae</taxon>
        <taxon>Diphasiastrum</taxon>
    </lineage>
</organism>
<evidence type="ECO:0000313" key="2">
    <source>
        <dbReference type="Proteomes" id="UP001162992"/>
    </source>
</evidence>
<dbReference type="EMBL" id="CM055102">
    <property type="protein sequence ID" value="KAJ7539136.1"/>
    <property type="molecule type" value="Genomic_DNA"/>
</dbReference>
<dbReference type="Proteomes" id="UP001162992">
    <property type="component" value="Chromosome 11"/>
</dbReference>
<proteinExistence type="predicted"/>
<gene>
    <name evidence="1" type="ORF">O6H91_11G078200</name>
</gene>
<name>A0ACC2CB10_DIPCM</name>
<reference evidence="2" key="1">
    <citation type="journal article" date="2024" name="Proc. Natl. Acad. Sci. U.S.A.">
        <title>Extraordinary preservation of gene collinearity over three hundred million years revealed in homosporous lycophytes.</title>
        <authorList>
            <person name="Li C."/>
            <person name="Wickell D."/>
            <person name="Kuo L.Y."/>
            <person name="Chen X."/>
            <person name="Nie B."/>
            <person name="Liao X."/>
            <person name="Peng D."/>
            <person name="Ji J."/>
            <person name="Jenkins J."/>
            <person name="Williams M."/>
            <person name="Shu S."/>
            <person name="Plott C."/>
            <person name="Barry K."/>
            <person name="Rajasekar S."/>
            <person name="Grimwood J."/>
            <person name="Han X."/>
            <person name="Sun S."/>
            <person name="Hou Z."/>
            <person name="He W."/>
            <person name="Dai G."/>
            <person name="Sun C."/>
            <person name="Schmutz J."/>
            <person name="Leebens-Mack J.H."/>
            <person name="Li F.W."/>
            <person name="Wang L."/>
        </authorList>
    </citation>
    <scope>NUCLEOTIDE SEQUENCE [LARGE SCALE GENOMIC DNA]</scope>
    <source>
        <strain evidence="2">cv. PW_Plant_1</strain>
    </source>
</reference>
<protein>
    <submittedName>
        <fullName evidence="1">Uncharacterized protein</fullName>
    </submittedName>
</protein>
<keyword evidence="2" id="KW-1185">Reference proteome</keyword>
<accession>A0ACC2CB10</accession>
<comment type="caution">
    <text evidence="1">The sequence shown here is derived from an EMBL/GenBank/DDBJ whole genome shotgun (WGS) entry which is preliminary data.</text>
</comment>
<sequence length="105" mass="11821">MQEANYDIQMQGTMTKMEYYGYPVDEVDIHVNLAPLSKFQGLSVCATISKIFLEGTISNGLEIPLPFCTSPSRVNVVLNEWEATLVLKLPVIPYRIAHFVRQCSP</sequence>
<evidence type="ECO:0000313" key="1">
    <source>
        <dbReference type="EMBL" id="KAJ7539136.1"/>
    </source>
</evidence>